<gene>
    <name evidence="2" type="ORF">Tco_0748236</name>
</gene>
<sequence length="401" mass="44929">MVIVKQYLEKERENGRKIDDRSHVHEMFDEMPKIKKPRQEGLVKEYYDLFNSFVIGMGLDELLVSLFIWGLKPEVEKGVSLFKPKNLSEAYYKDKEAGKERDKNSPIECFEGIDGQWSEVISSGYDTQQIEIRSMEKLGENGVKESGNKGVATECNVGDKLIEFDDKHNDLVILNKLVQQVGALDMPLELSSSLDIHKDYDNESPECDEAKSSIVAKIVESGDPKAMGNGININISMFVRTKAESDHCESYETSSSKVKESFSHLICEQNELTQELASQGLGILYKLGHDSMKKKLVNALVGTLTGSGKRKRAVKLVDDTEVFQERDPLGKLLVEENMRGAAFGFLKIAKLAGDALQLHLKAIVQQVLGSVSRLQVFVRKELNPGFDFKLIELLLASCMKT</sequence>
<keyword evidence="1" id="KW-0677">Repeat</keyword>
<reference evidence="2" key="2">
    <citation type="submission" date="2022-01" db="EMBL/GenBank/DDBJ databases">
        <authorList>
            <person name="Yamashiro T."/>
            <person name="Shiraishi A."/>
            <person name="Satake H."/>
            <person name="Nakayama K."/>
        </authorList>
    </citation>
    <scope>NUCLEOTIDE SEQUENCE</scope>
</reference>
<dbReference type="PANTHER" id="PTHR23346">
    <property type="entry name" value="TRANSLATIONAL ACTIVATOR GCN1-RELATED"/>
    <property type="match status" value="1"/>
</dbReference>
<keyword evidence="2" id="KW-0647">Proteasome</keyword>
<organism evidence="2 3">
    <name type="scientific">Tanacetum coccineum</name>
    <dbReference type="NCBI Taxonomy" id="301880"/>
    <lineage>
        <taxon>Eukaryota</taxon>
        <taxon>Viridiplantae</taxon>
        <taxon>Streptophyta</taxon>
        <taxon>Embryophyta</taxon>
        <taxon>Tracheophyta</taxon>
        <taxon>Spermatophyta</taxon>
        <taxon>Magnoliopsida</taxon>
        <taxon>eudicotyledons</taxon>
        <taxon>Gunneridae</taxon>
        <taxon>Pentapetalae</taxon>
        <taxon>asterids</taxon>
        <taxon>campanulids</taxon>
        <taxon>Asterales</taxon>
        <taxon>Asteraceae</taxon>
        <taxon>Asteroideae</taxon>
        <taxon>Anthemideae</taxon>
        <taxon>Anthemidinae</taxon>
        <taxon>Tanacetum</taxon>
    </lineage>
</organism>
<accession>A0ABQ4YVY7</accession>
<dbReference type="EMBL" id="BQNB010010767">
    <property type="protein sequence ID" value="GJS81695.1"/>
    <property type="molecule type" value="Genomic_DNA"/>
</dbReference>
<dbReference type="Proteomes" id="UP001151760">
    <property type="component" value="Unassembled WGS sequence"/>
</dbReference>
<proteinExistence type="predicted"/>
<dbReference type="PANTHER" id="PTHR23346:SF19">
    <property type="entry name" value="PROTEASOME ADAPTER AND SCAFFOLD PROTEIN ECM29"/>
    <property type="match status" value="1"/>
</dbReference>
<keyword evidence="3" id="KW-1185">Reference proteome</keyword>
<protein>
    <submittedName>
        <fullName evidence="2">Proteasome-associated protein ECM29</fullName>
    </submittedName>
</protein>
<evidence type="ECO:0000313" key="2">
    <source>
        <dbReference type="EMBL" id="GJS81695.1"/>
    </source>
</evidence>
<reference evidence="2" key="1">
    <citation type="journal article" date="2022" name="Int. J. Mol. Sci.">
        <title>Draft Genome of Tanacetum Coccineum: Genomic Comparison of Closely Related Tanacetum-Family Plants.</title>
        <authorList>
            <person name="Yamashiro T."/>
            <person name="Shiraishi A."/>
            <person name="Nakayama K."/>
            <person name="Satake H."/>
        </authorList>
    </citation>
    <scope>NUCLEOTIDE SEQUENCE</scope>
</reference>
<evidence type="ECO:0000313" key="3">
    <source>
        <dbReference type="Proteomes" id="UP001151760"/>
    </source>
</evidence>
<evidence type="ECO:0000256" key="1">
    <source>
        <dbReference type="ARBA" id="ARBA00022737"/>
    </source>
</evidence>
<name>A0ABQ4YVY7_9ASTR</name>
<dbReference type="GO" id="GO:0000502">
    <property type="term" value="C:proteasome complex"/>
    <property type="evidence" value="ECO:0007669"/>
    <property type="project" value="UniProtKB-KW"/>
</dbReference>
<comment type="caution">
    <text evidence="2">The sequence shown here is derived from an EMBL/GenBank/DDBJ whole genome shotgun (WGS) entry which is preliminary data.</text>
</comment>